<gene>
    <name evidence="1" type="ORF">D1B32_18115</name>
</gene>
<evidence type="ECO:0000313" key="2">
    <source>
        <dbReference type="Proteomes" id="UP000285456"/>
    </source>
</evidence>
<dbReference type="AlphaFoldDB" id="A0A417YC15"/>
<organism evidence="1 2">
    <name type="scientific">Oceanobacillus profundus</name>
    <dbReference type="NCBI Taxonomy" id="372463"/>
    <lineage>
        <taxon>Bacteria</taxon>
        <taxon>Bacillati</taxon>
        <taxon>Bacillota</taxon>
        <taxon>Bacilli</taxon>
        <taxon>Bacillales</taxon>
        <taxon>Bacillaceae</taxon>
        <taxon>Oceanobacillus</taxon>
    </lineage>
</organism>
<dbReference type="EMBL" id="QWEH01000015">
    <property type="protein sequence ID" value="RHW30229.1"/>
    <property type="molecule type" value="Genomic_DNA"/>
</dbReference>
<accession>A0A417YC15</accession>
<name>A0A417YC15_9BACI</name>
<sequence length="70" mass="8581">MRDKKEHGRSAYLLLCSFLLDKKIRDNAAKIYFYQDKQRQMDFLHTMDKKTQKNFAKLHVQITKICYYFN</sequence>
<dbReference type="Proteomes" id="UP000285456">
    <property type="component" value="Unassembled WGS sequence"/>
</dbReference>
<protein>
    <submittedName>
        <fullName evidence="1">Uncharacterized protein</fullName>
    </submittedName>
</protein>
<proteinExistence type="predicted"/>
<keyword evidence="2" id="KW-1185">Reference proteome</keyword>
<reference evidence="1 2" key="1">
    <citation type="journal article" date="2007" name="Int. J. Syst. Evol. Microbiol.">
        <title>Oceanobacillus profundus sp. nov., isolated from a deep-sea sediment core.</title>
        <authorList>
            <person name="Kim Y.G."/>
            <person name="Choi D.H."/>
            <person name="Hyun S."/>
            <person name="Cho B.C."/>
        </authorList>
    </citation>
    <scope>NUCLEOTIDE SEQUENCE [LARGE SCALE GENOMIC DNA]</scope>
    <source>
        <strain evidence="1 2">DSM 18246</strain>
    </source>
</reference>
<comment type="caution">
    <text evidence="1">The sequence shown here is derived from an EMBL/GenBank/DDBJ whole genome shotgun (WGS) entry which is preliminary data.</text>
</comment>
<evidence type="ECO:0000313" key="1">
    <source>
        <dbReference type="EMBL" id="RHW30229.1"/>
    </source>
</evidence>